<evidence type="ECO:0000259" key="3">
    <source>
        <dbReference type="Pfam" id="PF07539"/>
    </source>
</evidence>
<feature type="compositionally biased region" description="Acidic residues" evidence="2">
    <location>
        <begin position="1126"/>
        <end position="1140"/>
    </location>
</feature>
<feature type="domain" description="U3 small nucleolar RNA-associated protein 20" evidence="4">
    <location>
        <begin position="1734"/>
        <end position="1951"/>
    </location>
</feature>
<dbReference type="GO" id="GO:0030686">
    <property type="term" value="C:90S preribosome"/>
    <property type="evidence" value="ECO:0007669"/>
    <property type="project" value="TreeGrafter"/>
</dbReference>
<dbReference type="Gene3D" id="1.25.10.10">
    <property type="entry name" value="Leucine-rich Repeat Variant"/>
    <property type="match status" value="4"/>
</dbReference>
<accession>A0AAN6S5E4</accession>
<evidence type="ECO:0000259" key="4">
    <source>
        <dbReference type="Pfam" id="PF20416"/>
    </source>
</evidence>
<dbReference type="InterPro" id="IPR021133">
    <property type="entry name" value="HEAT_type_2"/>
</dbReference>
<feature type="compositionally biased region" description="Basic and acidic residues" evidence="2">
    <location>
        <begin position="2649"/>
        <end position="2661"/>
    </location>
</feature>
<dbReference type="InterPro" id="IPR046523">
    <property type="entry name" value="UTP20_dom"/>
</dbReference>
<sequence length="2661" mass="297967">MPSTTSGRIVKAQRHKKNTGRPKNHRWESFTTKISKLHSLDPLRKVRRHDLEAEDLSATTSYLRNGLDRWAELNASRPYAAFQREVLPLTDSLAQILHHEDRIMGSLADYIARHDKESLEALLDLLTAFAHDLGVRFEKHYPKALSLIMGIASSMNDVEVLEWTFAALAFLFKYLARLLVSDLRPTYDAVATLMGSATSNKKLPGHIARFAAEAMSFLVKKAAAPSNKEKALPLIIEHARASLESAAGSRNFDLYSQGIMTMFAEAIKGTGQTLHSTGPDILAALIRAVPEDELELKKEQMPWADVCDGVLASIIHHATMETFRPIETRLIEEAGAAPQSSILFIRLFGAMAGVRRGNRIHDWPTLVKVFGQLLGYLATCKEKVETAPGPQIWQNIVVNAAIVWAQAPIDALIPSLSAFNQSMTREPLMKWYIPFCSYLSDLDAERFRSLFQKDFQRFIIAHWSEGANEDLLCVLLPRMVETGGLPSPREKDACPLPQSWQDQIVSKFVRLEDTPFPESGGFGKDPETWRDKCLPKYSARLRVLESTLVHPSTDARIAEVLLKKLKLALRPSSSMLTDEANFILSDGFRAYLRMCAASKSVDPSLAPLLRAAAPRFCRSPAFLDALLTYYKEIGSLTNSPSQSNGGGDSPQQEEDPLVKALIENLTSPSHELRSPSLRILEVLKETPDQNSALETMLQAEELPYDAQSVRAIAVHLRKLGHVFSHIDENSWLMQAIPSFLFGMLTVPLSPIWDDAVAALKQIAQGKKGEEIIADLAFHWLEVPSPSWAGLPKPTDTARKQITDFECLNHSRLLRTAVATGQIVQEYAQNMSDKFEQGQTIIELRSENARGKALKVFTAVPGLAERRSRKFVPYLLKWSSETANPDEGAEDDEEDEEAEDEGSWSLADRKALIGVFAQFNNPRVLYQSQRVYDALLGVLANGDIELQKLALKAILAWKHDGIKPYREHLEFLLDEARFKNELTVFFQGDNKIQPAHREDLMPVLLRLLYGRAISKKGAASGRQGLHATRLAIIRQLDVDDMGAFLAIALGELRAIRVVDDAGLRESLFANELLPVRKQIGLLNMTEAVINELGTAVLPYMELLANAVLYCLIYACRQLRESPSKAEDAEEKEEDDEEEEEGAPIQNASLLKVIRTTALKCLCKLFQHAQTFDWTPYQEAMVAEVISPGIEKLSVETTQGVSGTWRLMGTWAALPKTALLLAIDRRILPNIVACLGLLKTKDEVKLYALDILKSLSNLAQASAAESEFNELIRAELLDPNIDLILKEIGGLLRDQGDISRDLLSTAVETVVELAPVVEASKTVQDMIDIAAFLLNQPSRKVNPKVKGSILLILKRFIVLQDLKDNAELQDKVYATLSSLFAFFKDKQNRETLAEVLLVFASQAPWAQEVADICRDLNSYVPRRLDEPDYNKRLAAFNSVTRERDVPFTIDQWMPLLYNFLYSIQKDEEFGVLSSNSADGICKFIEVAESAWADEQQRSAYVGVLSGVVMPAIYSGAREASETVRREILRVFGHLVGHLRSWEPVADLSPLVPLDDVESSEKAFFFHIMSPAISRQLQALRVLEKANEKHELNSKHISQFFIPLLEHFIFGRPDEGDDQGLSAQATNTIAALTASLEWQQYRAMLRRFVSYVESKPDWKKRVIRLLEKEVDALRSAIDQKKLKSEDAMDVDVDEDEAKPTVDMNARRLTKTLPSEEKVSAEIVDNFLPTLLKYIHDKDETTVSARVPVGVIIAKLLMLLPEQQLGEKLPGVLTDICHILRSKSWEAREMARDTLSKITGVLGPDRFEFILKELRGALTKGYQLHVLSYTLHSILLVAIPSFEQGALDYCLPSIVAVIMDDIFGVTGQEKDADDYSSSTKEVKSSKSQDSMELIAKSASIKRLGDLTLPLQQFLMEKLDVRTVRKVDELLTRIAKGLLENPAAASQDVLVFCYEVVQEVYNSQKPEKEQPKMDPRLKRYLVQKHAKKSDGGATSKHTYKLIRFALDILRAVMKKHDDLRTAANISGFLPIIGDAVLSAEEEVKIAAFKLLNALVKVPFTSGAVGDSTGLYKVATKEAIKAISMSPSTTSELSQAALKMVSVALRDRREIPIKDAAIDVLLGKLKDDLTEPLHRHVTFNFLRSVLDRKIETAVVYDTLDHVGTVMITNDDKDTRDLARGAFFQFLRDYPQKKNRWQKQLTFIVANLKYERESGRLSVMEVIHLLLRKSADDFVQEVAATCFIPLIFVLANDDSEKCRAAAGELLKEVFRVADRERLQKFLVLSRSWLGQDDNPAVLKLALQAFGLYFEGREPDAQKDRKDLNAVTKKITEVLRDEQDEWELVKDGLATTQTLVEKHPQKLLSKDAEGLWSEVRGCLSKRDQNPTVQLTSIRLLSMYLADFASNSNASKPPLTGSYGLELGASDVAELVRLSLGILSGRAEISEALAGEAVKILLFLGRYLPATRPSSAPSAAADNASDVSDGEEDAEDEQDEEDTVEKRTADMGYLFWKLTHIIRREVQAKFEMLVPKVAAMDLLEAFCNTVPAETLAPSVKIILRPLRNLTDPSIPGPFSLNPTFKERYDGLKEKAQMIMEALQRKLGSQEYTKALLAVGEDIRQRRVERSSKRKIEAVTNPERYGAEKRKKFEKKKVKRKEKGRESRDLRQGYR</sequence>
<feature type="region of interest" description="Disordered" evidence="2">
    <location>
        <begin position="1122"/>
        <end position="1141"/>
    </location>
</feature>
<name>A0AAN6S5E4_9PEZI</name>
<feature type="domain" description="U3 small nucleolar RNA-associated protein 20 C-terminal" evidence="5">
    <location>
        <begin position="2576"/>
        <end position="2649"/>
    </location>
</feature>
<feature type="domain" description="U3 small nucleolar RNA-associated protein 20 N-terminal" evidence="3">
    <location>
        <begin position="902"/>
        <end position="1517"/>
    </location>
</feature>
<keyword evidence="7" id="KW-1185">Reference proteome</keyword>
<feature type="region of interest" description="Disordered" evidence="2">
    <location>
        <begin position="881"/>
        <end position="900"/>
    </location>
</feature>
<dbReference type="Pfam" id="PF23099">
    <property type="entry name" value="UTP20_C"/>
    <property type="match status" value="1"/>
</dbReference>
<feature type="compositionally biased region" description="Acidic residues" evidence="2">
    <location>
        <begin position="2475"/>
        <end position="2490"/>
    </location>
</feature>
<reference evidence="7" key="1">
    <citation type="journal article" date="2023" name="Mol. Phylogenet. Evol.">
        <title>Genome-scale phylogeny and comparative genomics of the fungal order Sordariales.</title>
        <authorList>
            <person name="Hensen N."/>
            <person name="Bonometti L."/>
            <person name="Westerberg I."/>
            <person name="Brannstrom I.O."/>
            <person name="Guillou S."/>
            <person name="Cros-Aarteil S."/>
            <person name="Calhoun S."/>
            <person name="Haridas S."/>
            <person name="Kuo A."/>
            <person name="Mondo S."/>
            <person name="Pangilinan J."/>
            <person name="Riley R."/>
            <person name="LaButti K."/>
            <person name="Andreopoulos B."/>
            <person name="Lipzen A."/>
            <person name="Chen C."/>
            <person name="Yan M."/>
            <person name="Daum C."/>
            <person name="Ng V."/>
            <person name="Clum A."/>
            <person name="Steindorff A."/>
            <person name="Ohm R.A."/>
            <person name="Martin F."/>
            <person name="Silar P."/>
            <person name="Natvig D.O."/>
            <person name="Lalanne C."/>
            <person name="Gautier V."/>
            <person name="Ament-Velasquez S.L."/>
            <person name="Kruys A."/>
            <person name="Hutchinson M.I."/>
            <person name="Powell A.J."/>
            <person name="Barry K."/>
            <person name="Miller A.N."/>
            <person name="Grigoriev I.V."/>
            <person name="Debuchy R."/>
            <person name="Gladieux P."/>
            <person name="Hiltunen Thoren M."/>
            <person name="Johannesson H."/>
        </authorList>
    </citation>
    <scope>NUCLEOTIDE SEQUENCE [LARGE SCALE GENOMIC DNA]</scope>
    <source>
        <strain evidence="7">CBS 340.73</strain>
    </source>
</reference>
<evidence type="ECO:0000313" key="6">
    <source>
        <dbReference type="EMBL" id="KAK3941104.1"/>
    </source>
</evidence>
<feature type="region of interest" description="Disordered" evidence="2">
    <location>
        <begin position="1"/>
        <end position="24"/>
    </location>
</feature>
<dbReference type="Proteomes" id="UP001303473">
    <property type="component" value="Unassembled WGS sequence"/>
</dbReference>
<dbReference type="PROSITE" id="PS50077">
    <property type="entry name" value="HEAT_REPEAT"/>
    <property type="match status" value="1"/>
</dbReference>
<proteinExistence type="predicted"/>
<feature type="compositionally biased region" description="Acidic residues" evidence="2">
    <location>
        <begin position="886"/>
        <end position="900"/>
    </location>
</feature>
<evidence type="ECO:0000256" key="2">
    <source>
        <dbReference type="SAM" id="MobiDB-lite"/>
    </source>
</evidence>
<dbReference type="SUPFAM" id="SSF48371">
    <property type="entry name" value="ARM repeat"/>
    <property type="match status" value="2"/>
</dbReference>
<feature type="compositionally biased region" description="Low complexity" evidence="2">
    <location>
        <begin position="2459"/>
        <end position="2474"/>
    </location>
</feature>
<organism evidence="6 7">
    <name type="scientific">Diplogelasinospora grovesii</name>
    <dbReference type="NCBI Taxonomy" id="303347"/>
    <lineage>
        <taxon>Eukaryota</taxon>
        <taxon>Fungi</taxon>
        <taxon>Dikarya</taxon>
        <taxon>Ascomycota</taxon>
        <taxon>Pezizomycotina</taxon>
        <taxon>Sordariomycetes</taxon>
        <taxon>Sordariomycetidae</taxon>
        <taxon>Sordariales</taxon>
        <taxon>Diplogelasinosporaceae</taxon>
        <taxon>Diplogelasinospora</taxon>
    </lineage>
</organism>
<dbReference type="Pfam" id="PF20416">
    <property type="entry name" value="UTP20"/>
    <property type="match status" value="1"/>
</dbReference>
<evidence type="ECO:0000313" key="7">
    <source>
        <dbReference type="Proteomes" id="UP001303473"/>
    </source>
</evidence>
<dbReference type="InterPro" id="IPR057525">
    <property type="entry name" value="UTP20_C"/>
</dbReference>
<dbReference type="InterPro" id="IPR052575">
    <property type="entry name" value="SSU_processome_comp_20"/>
</dbReference>
<dbReference type="EMBL" id="MU853787">
    <property type="protein sequence ID" value="KAK3941104.1"/>
    <property type="molecule type" value="Genomic_DNA"/>
</dbReference>
<comment type="caution">
    <text evidence="6">The sequence shown here is derived from an EMBL/GenBank/DDBJ whole genome shotgun (WGS) entry which is preliminary data.</text>
</comment>
<feature type="compositionally biased region" description="Basic residues" evidence="2">
    <location>
        <begin position="2635"/>
        <end position="2648"/>
    </location>
</feature>
<evidence type="ECO:0000259" key="5">
    <source>
        <dbReference type="Pfam" id="PF23099"/>
    </source>
</evidence>
<dbReference type="GO" id="GO:0032040">
    <property type="term" value="C:small-subunit processome"/>
    <property type="evidence" value="ECO:0007669"/>
    <property type="project" value="TreeGrafter"/>
</dbReference>
<feature type="repeat" description="HEAT" evidence="1">
    <location>
        <begin position="2236"/>
        <end position="2274"/>
    </location>
</feature>
<gene>
    <name evidence="6" type="ORF">QBC46DRAFT_432607</name>
</gene>
<dbReference type="Pfam" id="PF07539">
    <property type="entry name" value="UTP20_N"/>
    <property type="match status" value="1"/>
</dbReference>
<dbReference type="InterPro" id="IPR016024">
    <property type="entry name" value="ARM-type_fold"/>
</dbReference>
<dbReference type="InterPro" id="IPR011989">
    <property type="entry name" value="ARM-like"/>
</dbReference>
<dbReference type="PANTHER" id="PTHR17695">
    <property type="entry name" value="SMALL SUBUNIT PROCESSOME COMPONENT 20 HOMOLOG"/>
    <property type="match status" value="1"/>
</dbReference>
<feature type="region of interest" description="Disordered" evidence="2">
    <location>
        <begin position="2626"/>
        <end position="2661"/>
    </location>
</feature>
<dbReference type="InterPro" id="IPR011430">
    <property type="entry name" value="UTP20_N"/>
</dbReference>
<feature type="region of interest" description="Disordered" evidence="2">
    <location>
        <begin position="2459"/>
        <end position="2492"/>
    </location>
</feature>
<dbReference type="PANTHER" id="PTHR17695:SF11">
    <property type="entry name" value="SMALL SUBUNIT PROCESSOME COMPONENT 20 HOMOLOG"/>
    <property type="match status" value="1"/>
</dbReference>
<evidence type="ECO:0000256" key="1">
    <source>
        <dbReference type="PROSITE-ProRule" id="PRU00103"/>
    </source>
</evidence>
<protein>
    <submittedName>
        <fullName evidence="6">Small subunit processome component 20</fullName>
    </submittedName>
</protein>
<feature type="compositionally biased region" description="Basic residues" evidence="2">
    <location>
        <begin position="11"/>
        <end position="24"/>
    </location>
</feature>